<feature type="domain" description="HTH psq-type" evidence="1">
    <location>
        <begin position="13"/>
        <end position="53"/>
    </location>
</feature>
<evidence type="ECO:0000259" key="1">
    <source>
        <dbReference type="Pfam" id="PF05225"/>
    </source>
</evidence>
<dbReference type="SUPFAM" id="SSF46689">
    <property type="entry name" value="Homeodomain-like"/>
    <property type="match status" value="1"/>
</dbReference>
<dbReference type="InterPro" id="IPR007889">
    <property type="entry name" value="HTH_Psq"/>
</dbReference>
<dbReference type="Pfam" id="PF05225">
    <property type="entry name" value="HTH_psq"/>
    <property type="match status" value="1"/>
</dbReference>
<dbReference type="GO" id="GO:0005634">
    <property type="term" value="C:nucleus"/>
    <property type="evidence" value="ECO:0007669"/>
    <property type="project" value="TreeGrafter"/>
</dbReference>
<organism evidence="2 3">
    <name type="scientific">Rasamsonia emersonii (strain ATCC 16479 / CBS 393.64 / IMI 116815)</name>
    <dbReference type="NCBI Taxonomy" id="1408163"/>
    <lineage>
        <taxon>Eukaryota</taxon>
        <taxon>Fungi</taxon>
        <taxon>Dikarya</taxon>
        <taxon>Ascomycota</taxon>
        <taxon>Pezizomycotina</taxon>
        <taxon>Eurotiomycetes</taxon>
        <taxon>Eurotiomycetidae</taxon>
        <taxon>Eurotiales</taxon>
        <taxon>Trichocomaceae</taxon>
        <taxon>Rasamsonia</taxon>
    </lineage>
</organism>
<proteinExistence type="predicted"/>
<dbReference type="GeneID" id="25317295"/>
<dbReference type="Proteomes" id="UP000053958">
    <property type="component" value="Unassembled WGS sequence"/>
</dbReference>
<dbReference type="Gene3D" id="1.10.10.60">
    <property type="entry name" value="Homeodomain-like"/>
    <property type="match status" value="1"/>
</dbReference>
<dbReference type="OrthoDB" id="4207519at2759"/>
<dbReference type="InterPro" id="IPR009057">
    <property type="entry name" value="Homeodomain-like_sf"/>
</dbReference>
<gene>
    <name evidence="2" type="ORF">T310_4948</name>
</gene>
<evidence type="ECO:0000313" key="3">
    <source>
        <dbReference type="Proteomes" id="UP000053958"/>
    </source>
</evidence>
<comment type="caution">
    <text evidence="2">The sequence shown here is derived from an EMBL/GenBank/DDBJ whole genome shotgun (WGS) entry which is preliminary data.</text>
</comment>
<dbReference type="EMBL" id="LASV01000209">
    <property type="protein sequence ID" value="KKA21042.1"/>
    <property type="molecule type" value="Genomic_DNA"/>
</dbReference>
<evidence type="ECO:0000313" key="2">
    <source>
        <dbReference type="EMBL" id="KKA21042.1"/>
    </source>
</evidence>
<sequence>MPRKTADSAVHQEGRILLAIKAFNDGQFKSIQAAAQAYNVPHPTLYHRLRGRTARVDATPNSKKLTTTEESMLVKWILSMDQQGLPPRITICWVRRFINRHHELKSKYSRRHDHQRALCEDPKLIKEWFQRVLEAVQKYGITKQDIYNFDETGFSMGMISTAKLLLALNLGAGLKQYNQGIENG</sequence>
<dbReference type="STRING" id="1408163.A0A0F4YRX4"/>
<dbReference type="PANTHER" id="PTHR19303">
    <property type="entry name" value="TRANSPOSON"/>
    <property type="match status" value="1"/>
</dbReference>
<dbReference type="PANTHER" id="PTHR19303:SF74">
    <property type="entry name" value="POGO TRANSPOSABLE ELEMENT WITH KRAB DOMAIN"/>
    <property type="match status" value="1"/>
</dbReference>
<reference evidence="2 3" key="1">
    <citation type="submission" date="2015-04" db="EMBL/GenBank/DDBJ databases">
        <authorList>
            <person name="Heijne W.H."/>
            <person name="Fedorova N.D."/>
            <person name="Nierman W.C."/>
            <person name="Vollebregt A.W."/>
            <person name="Zhao Z."/>
            <person name="Wu L."/>
            <person name="Kumar M."/>
            <person name="Stam H."/>
            <person name="van den Berg M.A."/>
            <person name="Pel H.J."/>
        </authorList>
    </citation>
    <scope>NUCLEOTIDE SEQUENCE [LARGE SCALE GENOMIC DNA]</scope>
    <source>
        <strain evidence="2 3">CBS 393.64</strain>
    </source>
</reference>
<accession>A0A0F4YRX4</accession>
<dbReference type="InterPro" id="IPR050863">
    <property type="entry name" value="CenT-Element_Derived"/>
</dbReference>
<name>A0A0F4YRX4_RASE3</name>
<dbReference type="RefSeq" id="XP_013327654.1">
    <property type="nucleotide sequence ID" value="XM_013472200.1"/>
</dbReference>
<dbReference type="AlphaFoldDB" id="A0A0F4YRX4"/>
<dbReference type="GO" id="GO:0003677">
    <property type="term" value="F:DNA binding"/>
    <property type="evidence" value="ECO:0007669"/>
    <property type="project" value="InterPro"/>
</dbReference>
<protein>
    <recommendedName>
        <fullName evidence="1">HTH psq-type domain-containing protein</fullName>
    </recommendedName>
</protein>
<keyword evidence="3" id="KW-1185">Reference proteome</keyword>